<evidence type="ECO:0000256" key="16">
    <source>
        <dbReference type="RuleBase" id="RU003694"/>
    </source>
</evidence>
<sequence length="412" mass="44132">MKKRVVVTGIGAVSPLGHDAATTWEQIKNGKSGVAPITRIDTEHFQVKVAGEVKDFQPEQFIDSKEARRMGRFTQFAIAASKMALEDARVQIGNNVSPERIGVWIGSGIGGLDAFEEQHKRYLSKGPKRVSPFIIPMLIPDMASGRVSIEVGAKGINNCSVTACASGANSIGDAYRAIQNGEADMMITGGTEAAITEMTIAGFSNMTALSTNPDPEQASRPFDKERDGFVIAEGAGVLILEELEHAKARGASIYAELGGYGATGDAYHITTPAPAGEGGQRAIRKAFADAGLQPEEVQYVNAHGTSTYYNDLYETMAIKEVFQDHAYKLAVSSTKSMTGHLLGAAGALEAIFSVLTIRDGIIPPTIHYQTRDPELDLNYVPNETINQSVTVAISNSFGFGGHNVTLLFKQFQ</sequence>
<dbReference type="AlphaFoldDB" id="A0A9X2DM72"/>
<proteinExistence type="inferred from homology"/>
<dbReference type="Proteomes" id="UP001139179">
    <property type="component" value="Unassembled WGS sequence"/>
</dbReference>
<dbReference type="PIRSF" id="PIRSF000447">
    <property type="entry name" value="KAS_II"/>
    <property type="match status" value="1"/>
</dbReference>
<evidence type="ECO:0000313" key="19">
    <source>
        <dbReference type="Proteomes" id="UP001139179"/>
    </source>
</evidence>
<dbReference type="SUPFAM" id="SSF53901">
    <property type="entry name" value="Thiolase-like"/>
    <property type="match status" value="2"/>
</dbReference>
<evidence type="ECO:0000256" key="14">
    <source>
        <dbReference type="PIRNR" id="PIRNR000447"/>
    </source>
</evidence>
<evidence type="ECO:0000256" key="8">
    <source>
        <dbReference type="ARBA" id="ARBA00023098"/>
    </source>
</evidence>
<evidence type="ECO:0000313" key="18">
    <source>
        <dbReference type="EMBL" id="MCM3713321.1"/>
    </source>
</evidence>
<dbReference type="InterPro" id="IPR020841">
    <property type="entry name" value="PKS_Beta-ketoAc_synthase_dom"/>
</dbReference>
<dbReference type="EMBL" id="JAMBOL010000002">
    <property type="protein sequence ID" value="MCM3713321.1"/>
    <property type="molecule type" value="Genomic_DNA"/>
</dbReference>
<dbReference type="EC" id="2.3.1.179" evidence="3 14"/>
<comment type="similarity">
    <text evidence="2 14 16">Belongs to the thiolase-like superfamily. Beta-ketoacyl-ACP synthases family.</text>
</comment>
<evidence type="ECO:0000256" key="5">
    <source>
        <dbReference type="ARBA" id="ARBA00022516"/>
    </source>
</evidence>
<accession>A0A9X2DM72</accession>
<keyword evidence="5 14" id="KW-0444">Lipid biosynthesis</keyword>
<evidence type="ECO:0000256" key="4">
    <source>
        <dbReference type="ARBA" id="ARBA00014657"/>
    </source>
</evidence>
<dbReference type="Pfam" id="PF00109">
    <property type="entry name" value="ketoacyl-synt"/>
    <property type="match status" value="1"/>
</dbReference>
<evidence type="ECO:0000256" key="7">
    <source>
        <dbReference type="ARBA" id="ARBA00022832"/>
    </source>
</evidence>
<keyword evidence="9 14" id="KW-0275">Fatty acid biosynthesis</keyword>
<protein>
    <recommendedName>
        <fullName evidence="4 14">3-oxoacyl-[acyl-carrier-protein] synthase 2</fullName>
        <ecNumber evidence="3 14">2.3.1.179</ecNumber>
    </recommendedName>
</protein>
<evidence type="ECO:0000256" key="1">
    <source>
        <dbReference type="ARBA" id="ARBA00005194"/>
    </source>
</evidence>
<keyword evidence="6 14" id="KW-0808">Transferase</keyword>
<organism evidence="18 19">
    <name type="scientific">Halalkalibacter oceani</name>
    <dbReference type="NCBI Taxonomy" id="1653776"/>
    <lineage>
        <taxon>Bacteria</taxon>
        <taxon>Bacillati</taxon>
        <taxon>Bacillota</taxon>
        <taxon>Bacilli</taxon>
        <taxon>Bacillales</taxon>
        <taxon>Bacillaceae</taxon>
        <taxon>Halalkalibacter</taxon>
    </lineage>
</organism>
<dbReference type="PROSITE" id="PS52004">
    <property type="entry name" value="KS3_2"/>
    <property type="match status" value="1"/>
</dbReference>
<dbReference type="InterPro" id="IPR016039">
    <property type="entry name" value="Thiolase-like"/>
</dbReference>
<evidence type="ECO:0000256" key="6">
    <source>
        <dbReference type="ARBA" id="ARBA00022679"/>
    </source>
</evidence>
<dbReference type="CDD" id="cd00834">
    <property type="entry name" value="KAS_I_II"/>
    <property type="match status" value="1"/>
</dbReference>
<dbReference type="NCBIfam" id="NF004970">
    <property type="entry name" value="PRK06333.1"/>
    <property type="match status" value="1"/>
</dbReference>
<dbReference type="GO" id="GO:0005829">
    <property type="term" value="C:cytosol"/>
    <property type="evidence" value="ECO:0007669"/>
    <property type="project" value="TreeGrafter"/>
</dbReference>
<dbReference type="GO" id="GO:0006633">
    <property type="term" value="P:fatty acid biosynthetic process"/>
    <property type="evidence" value="ECO:0007669"/>
    <property type="project" value="UniProtKB-UniRule"/>
</dbReference>
<comment type="function">
    <text evidence="11 14">Involved in the type II fatty acid elongation cycle. Catalyzes the elongation of a wide range of acyl-ACP by the addition of two carbons from malonyl-ACP to an acyl acceptor. Can efficiently catalyze the conversion of palmitoleoyl-ACP (cis-hexadec-9-enoyl-ACP) to cis-vaccenoyl-ACP (cis-octadec-11-enoyl-ACP), an essential step in the thermal regulation of fatty acid composition.</text>
</comment>
<keyword evidence="19" id="KW-1185">Reference proteome</keyword>
<evidence type="ECO:0000256" key="10">
    <source>
        <dbReference type="ARBA" id="ARBA00023315"/>
    </source>
</evidence>
<dbReference type="SMART" id="SM00825">
    <property type="entry name" value="PKS_KS"/>
    <property type="match status" value="1"/>
</dbReference>
<name>A0A9X2DM72_9BACI</name>
<evidence type="ECO:0000256" key="11">
    <source>
        <dbReference type="ARBA" id="ARBA00024006"/>
    </source>
</evidence>
<comment type="pathway">
    <text evidence="1 14">Lipid metabolism; fatty acid biosynthesis.</text>
</comment>
<evidence type="ECO:0000256" key="12">
    <source>
        <dbReference type="ARBA" id="ARBA00047318"/>
    </source>
</evidence>
<comment type="catalytic activity">
    <reaction evidence="13 14">
        <text>a fatty acyl-[ACP] + malonyl-[ACP] + H(+) = a 3-oxoacyl-[ACP] + holo-[ACP] + CO2</text>
        <dbReference type="Rhea" id="RHEA:22836"/>
        <dbReference type="Rhea" id="RHEA-COMP:9623"/>
        <dbReference type="Rhea" id="RHEA-COMP:9685"/>
        <dbReference type="Rhea" id="RHEA-COMP:9916"/>
        <dbReference type="Rhea" id="RHEA-COMP:14125"/>
        <dbReference type="ChEBI" id="CHEBI:15378"/>
        <dbReference type="ChEBI" id="CHEBI:16526"/>
        <dbReference type="ChEBI" id="CHEBI:64479"/>
        <dbReference type="ChEBI" id="CHEBI:78449"/>
        <dbReference type="ChEBI" id="CHEBI:78776"/>
        <dbReference type="ChEBI" id="CHEBI:138651"/>
    </reaction>
</comment>
<dbReference type="NCBIfam" id="TIGR03150">
    <property type="entry name" value="fabF"/>
    <property type="match status" value="1"/>
</dbReference>
<evidence type="ECO:0000256" key="13">
    <source>
        <dbReference type="ARBA" id="ARBA00047659"/>
    </source>
</evidence>
<evidence type="ECO:0000259" key="17">
    <source>
        <dbReference type="PROSITE" id="PS52004"/>
    </source>
</evidence>
<dbReference type="PANTHER" id="PTHR11712:SF336">
    <property type="entry name" value="3-OXOACYL-[ACYL-CARRIER-PROTEIN] SYNTHASE, MITOCHONDRIAL"/>
    <property type="match status" value="1"/>
</dbReference>
<dbReference type="RefSeq" id="WP_251222127.1">
    <property type="nucleotide sequence ID" value="NZ_JAMBOL010000002.1"/>
</dbReference>
<feature type="active site" description="For beta-ketoacyl synthase activity" evidence="15">
    <location>
        <position position="164"/>
    </location>
</feature>
<dbReference type="NCBIfam" id="NF005589">
    <property type="entry name" value="PRK07314.1"/>
    <property type="match status" value="1"/>
</dbReference>
<dbReference type="FunFam" id="3.40.47.10:FF:000018">
    <property type="entry name" value="3-oxoacyl-[acyl-carrier-protein] synthase 2"/>
    <property type="match status" value="1"/>
</dbReference>
<keyword evidence="10 14" id="KW-0012">Acyltransferase</keyword>
<dbReference type="InterPro" id="IPR000794">
    <property type="entry name" value="Beta-ketoacyl_synthase"/>
</dbReference>
<dbReference type="InterPro" id="IPR017568">
    <property type="entry name" value="3-oxoacyl-ACP_synth-2"/>
</dbReference>
<dbReference type="InterPro" id="IPR014030">
    <property type="entry name" value="Ketoacyl_synth_N"/>
</dbReference>
<keyword evidence="7" id="KW-0276">Fatty acid metabolism</keyword>
<reference evidence="18" key="1">
    <citation type="submission" date="2022-05" db="EMBL/GenBank/DDBJ databases">
        <title>Comparative Genomics of Spacecraft Associated Microbes.</title>
        <authorList>
            <person name="Tran M.T."/>
            <person name="Wright A."/>
            <person name="Seuylemezian A."/>
            <person name="Eisen J."/>
            <person name="Coil D."/>
        </authorList>
    </citation>
    <scope>NUCLEOTIDE SEQUENCE</scope>
    <source>
        <strain evidence="18">214.1.1</strain>
    </source>
</reference>
<feature type="domain" description="Ketosynthase family 3 (KS3)" evidence="17">
    <location>
        <begin position="2"/>
        <end position="410"/>
    </location>
</feature>
<dbReference type="GO" id="GO:0004315">
    <property type="term" value="F:3-oxoacyl-[acyl-carrier-protein] synthase activity"/>
    <property type="evidence" value="ECO:0007669"/>
    <property type="project" value="UniProtKB-UniRule"/>
</dbReference>
<dbReference type="FunFam" id="3.40.47.10:FF:000015">
    <property type="entry name" value="3-oxoacyl-[acyl-carrier-protein] synthase, mitochondrial"/>
    <property type="match status" value="1"/>
</dbReference>
<dbReference type="InterPro" id="IPR014031">
    <property type="entry name" value="Ketoacyl_synth_C"/>
</dbReference>
<gene>
    <name evidence="18" type="primary">fabF</name>
    <name evidence="18" type="ORF">M3202_04425</name>
</gene>
<comment type="catalytic activity">
    <reaction evidence="12 14">
        <text>(9Z)-hexadecenoyl-[ACP] + malonyl-[ACP] + H(+) = 3-oxo-(11Z)-octadecenoyl-[ACP] + holo-[ACP] + CO2</text>
        <dbReference type="Rhea" id="RHEA:55040"/>
        <dbReference type="Rhea" id="RHEA-COMP:9623"/>
        <dbReference type="Rhea" id="RHEA-COMP:9685"/>
        <dbReference type="Rhea" id="RHEA-COMP:10800"/>
        <dbReference type="Rhea" id="RHEA-COMP:14074"/>
        <dbReference type="ChEBI" id="CHEBI:15378"/>
        <dbReference type="ChEBI" id="CHEBI:16526"/>
        <dbReference type="ChEBI" id="CHEBI:64479"/>
        <dbReference type="ChEBI" id="CHEBI:78449"/>
        <dbReference type="ChEBI" id="CHEBI:83989"/>
        <dbReference type="ChEBI" id="CHEBI:138538"/>
        <dbReference type="EC" id="2.3.1.179"/>
    </reaction>
</comment>
<evidence type="ECO:0000256" key="15">
    <source>
        <dbReference type="PIRSR" id="PIRSR000447-1"/>
    </source>
</evidence>
<dbReference type="Gene3D" id="3.40.47.10">
    <property type="match status" value="1"/>
</dbReference>
<comment type="caution">
    <text evidence="18">The sequence shown here is derived from an EMBL/GenBank/DDBJ whole genome shotgun (WGS) entry which is preliminary data.</text>
</comment>
<dbReference type="PANTHER" id="PTHR11712">
    <property type="entry name" value="POLYKETIDE SYNTHASE-RELATED"/>
    <property type="match status" value="1"/>
</dbReference>
<evidence type="ECO:0000256" key="3">
    <source>
        <dbReference type="ARBA" id="ARBA00012356"/>
    </source>
</evidence>
<keyword evidence="8" id="KW-0443">Lipid metabolism</keyword>
<evidence type="ECO:0000256" key="2">
    <source>
        <dbReference type="ARBA" id="ARBA00008467"/>
    </source>
</evidence>
<dbReference type="Pfam" id="PF02801">
    <property type="entry name" value="Ketoacyl-synt_C"/>
    <property type="match status" value="1"/>
</dbReference>
<evidence type="ECO:0000256" key="9">
    <source>
        <dbReference type="ARBA" id="ARBA00023160"/>
    </source>
</evidence>